<reference evidence="2 3" key="1">
    <citation type="submission" date="2019-05" db="EMBL/GenBank/DDBJ databases">
        <title>Another draft genome of Portunus trituberculatus and its Hox gene families provides insights of decapod evolution.</title>
        <authorList>
            <person name="Jeong J.-H."/>
            <person name="Song I."/>
            <person name="Kim S."/>
            <person name="Choi T."/>
            <person name="Kim D."/>
            <person name="Ryu S."/>
            <person name="Kim W."/>
        </authorList>
    </citation>
    <scope>NUCLEOTIDE SEQUENCE [LARGE SCALE GENOMIC DNA]</scope>
    <source>
        <tissue evidence="2">Muscle</tissue>
    </source>
</reference>
<dbReference type="Proteomes" id="UP000324222">
    <property type="component" value="Unassembled WGS sequence"/>
</dbReference>
<feature type="compositionally biased region" description="Low complexity" evidence="1">
    <location>
        <begin position="1"/>
        <end position="21"/>
    </location>
</feature>
<keyword evidence="3" id="KW-1185">Reference proteome</keyword>
<dbReference type="AlphaFoldDB" id="A0A5B7G9I3"/>
<accession>A0A5B7G9I3</accession>
<proteinExistence type="predicted"/>
<comment type="caution">
    <text evidence="2">The sequence shown here is derived from an EMBL/GenBank/DDBJ whole genome shotgun (WGS) entry which is preliminary data.</text>
</comment>
<evidence type="ECO:0000313" key="3">
    <source>
        <dbReference type="Proteomes" id="UP000324222"/>
    </source>
</evidence>
<name>A0A5B7G9I3_PORTR</name>
<feature type="region of interest" description="Disordered" evidence="1">
    <location>
        <begin position="1"/>
        <end position="22"/>
    </location>
</feature>
<dbReference type="PROSITE" id="PS51257">
    <property type="entry name" value="PROKAR_LIPOPROTEIN"/>
    <property type="match status" value="1"/>
</dbReference>
<sequence>MLKQNSAFSFSSYSCSSSSSSPCIQYRRCSGVPACNRPQYSSRSYNGANEALHYLGNAITYKLFSYDFFFIPRWFPLPLLLLLP</sequence>
<protein>
    <submittedName>
        <fullName evidence="2">Uncharacterized protein</fullName>
    </submittedName>
</protein>
<evidence type="ECO:0000256" key="1">
    <source>
        <dbReference type="SAM" id="MobiDB-lite"/>
    </source>
</evidence>
<gene>
    <name evidence="2" type="ORF">E2C01_050898</name>
</gene>
<evidence type="ECO:0000313" key="2">
    <source>
        <dbReference type="EMBL" id="MPC56930.1"/>
    </source>
</evidence>
<organism evidence="2 3">
    <name type="scientific">Portunus trituberculatus</name>
    <name type="common">Swimming crab</name>
    <name type="synonym">Neptunus trituberculatus</name>
    <dbReference type="NCBI Taxonomy" id="210409"/>
    <lineage>
        <taxon>Eukaryota</taxon>
        <taxon>Metazoa</taxon>
        <taxon>Ecdysozoa</taxon>
        <taxon>Arthropoda</taxon>
        <taxon>Crustacea</taxon>
        <taxon>Multicrustacea</taxon>
        <taxon>Malacostraca</taxon>
        <taxon>Eumalacostraca</taxon>
        <taxon>Eucarida</taxon>
        <taxon>Decapoda</taxon>
        <taxon>Pleocyemata</taxon>
        <taxon>Brachyura</taxon>
        <taxon>Eubrachyura</taxon>
        <taxon>Portunoidea</taxon>
        <taxon>Portunidae</taxon>
        <taxon>Portuninae</taxon>
        <taxon>Portunus</taxon>
    </lineage>
</organism>
<dbReference type="EMBL" id="VSRR010014361">
    <property type="protein sequence ID" value="MPC56930.1"/>
    <property type="molecule type" value="Genomic_DNA"/>
</dbReference>